<keyword evidence="1" id="KW-0175">Coiled coil</keyword>
<dbReference type="Proteomes" id="UP000293854">
    <property type="component" value="Unassembled WGS sequence"/>
</dbReference>
<organism evidence="2 3">
    <name type="scientific">Staphylococcus condimenti</name>
    <dbReference type="NCBI Taxonomy" id="70255"/>
    <lineage>
        <taxon>Bacteria</taxon>
        <taxon>Bacillati</taxon>
        <taxon>Bacillota</taxon>
        <taxon>Bacilli</taxon>
        <taxon>Bacillales</taxon>
        <taxon>Staphylococcaceae</taxon>
        <taxon>Staphylococcus</taxon>
    </lineage>
</organism>
<sequence length="160" mass="18629">MTNLFNLSRDFMELQNELDNIDPEVLQDTLDAIQASMDEKIDNTIGLIRSVEGDIDTVDKEIKRLQAVKKQKQTLTQKLKDYMQNALDYQQLQNYRTQTNYIYKRRNAPSVFITNEKLIDKSYFVEQEPKLDKKALKEDIQNGADVHGAELRDSESLVIK</sequence>
<feature type="coiled-coil region" evidence="1">
    <location>
        <begin position="48"/>
        <end position="92"/>
    </location>
</feature>
<dbReference type="AlphaFoldDB" id="A0A4Q7CNC2"/>
<proteinExistence type="predicted"/>
<protein>
    <submittedName>
        <fullName evidence="2">Siphovirus Gp157 family protein</fullName>
    </submittedName>
</protein>
<gene>
    <name evidence="2" type="ORF">EIG99_04620</name>
</gene>
<dbReference type="EMBL" id="RQTE01000075">
    <property type="protein sequence ID" value="RZI03065.1"/>
    <property type="molecule type" value="Genomic_DNA"/>
</dbReference>
<evidence type="ECO:0000256" key="1">
    <source>
        <dbReference type="SAM" id="Coils"/>
    </source>
</evidence>
<dbReference type="Pfam" id="PF05565">
    <property type="entry name" value="Sipho_Gp157"/>
    <property type="match status" value="1"/>
</dbReference>
<name>A0A4Q7CNC2_9STAP</name>
<dbReference type="RefSeq" id="WP_130135408.1">
    <property type="nucleotide sequence ID" value="NZ_RQTE01000075.1"/>
</dbReference>
<accession>A0A4Q7CNC2</accession>
<evidence type="ECO:0000313" key="2">
    <source>
        <dbReference type="EMBL" id="RZI03065.1"/>
    </source>
</evidence>
<dbReference type="InterPro" id="IPR008840">
    <property type="entry name" value="Sipho_Gp157"/>
</dbReference>
<reference evidence="2 3" key="1">
    <citation type="submission" date="2018-11" db="EMBL/GenBank/DDBJ databases">
        <title>Genomic profiling of Staphylococcus species from a Poultry farm system in KwaZulu-Natal, South Africa.</title>
        <authorList>
            <person name="Amoako D.G."/>
            <person name="Somboro A.M."/>
            <person name="Abia A.L.K."/>
            <person name="Bester L.A."/>
            <person name="Essack S.Y."/>
        </authorList>
    </citation>
    <scope>NUCLEOTIDE SEQUENCE [LARGE SCALE GENOMIC DNA]</scope>
    <source>
        <strain evidence="2 3">SA11</strain>
    </source>
</reference>
<evidence type="ECO:0000313" key="3">
    <source>
        <dbReference type="Proteomes" id="UP000293854"/>
    </source>
</evidence>
<comment type="caution">
    <text evidence="2">The sequence shown here is derived from an EMBL/GenBank/DDBJ whole genome shotgun (WGS) entry which is preliminary data.</text>
</comment>